<protein>
    <recommendedName>
        <fullName evidence="2 3">Single-stranded DNA-binding protein</fullName>
        <shortName evidence="2">SSB</shortName>
    </recommendedName>
</protein>
<dbReference type="PIRSF" id="PIRSF002070">
    <property type="entry name" value="SSB"/>
    <property type="match status" value="1"/>
</dbReference>
<evidence type="ECO:0000256" key="1">
    <source>
        <dbReference type="ARBA" id="ARBA00023125"/>
    </source>
</evidence>
<evidence type="ECO:0000256" key="3">
    <source>
        <dbReference type="PIRNR" id="PIRNR002070"/>
    </source>
</evidence>
<dbReference type="AlphaFoldDB" id="A0AAP2E2M3"/>
<dbReference type="HAMAP" id="MF_00984">
    <property type="entry name" value="SSB"/>
    <property type="match status" value="1"/>
</dbReference>
<dbReference type="Gene3D" id="2.40.50.140">
    <property type="entry name" value="Nucleic acid-binding proteins"/>
    <property type="match status" value="1"/>
</dbReference>
<name>A0AAP2E2M3_9BACT</name>
<dbReference type="PANTHER" id="PTHR10302:SF0">
    <property type="entry name" value="SINGLE-STRANDED DNA-BINDING PROTEIN, MITOCHONDRIAL"/>
    <property type="match status" value="1"/>
</dbReference>
<gene>
    <name evidence="4" type="primary">ssb</name>
    <name evidence="4" type="ORF">KK062_21830</name>
</gene>
<dbReference type="Proteomes" id="UP001319080">
    <property type="component" value="Unassembled WGS sequence"/>
</dbReference>
<dbReference type="GO" id="GO:0003697">
    <property type="term" value="F:single-stranded DNA binding"/>
    <property type="evidence" value="ECO:0007669"/>
    <property type="project" value="UniProtKB-UniRule"/>
</dbReference>
<dbReference type="CDD" id="cd04496">
    <property type="entry name" value="SSB_OBF"/>
    <property type="match status" value="1"/>
</dbReference>
<dbReference type="RefSeq" id="WP_254086472.1">
    <property type="nucleotide sequence ID" value="NZ_JAHESE010000027.1"/>
</dbReference>
<dbReference type="PANTHER" id="PTHR10302">
    <property type="entry name" value="SINGLE-STRANDED DNA-BINDING PROTEIN"/>
    <property type="match status" value="1"/>
</dbReference>
<keyword evidence="5" id="KW-1185">Reference proteome</keyword>
<dbReference type="InterPro" id="IPR012340">
    <property type="entry name" value="NA-bd_OB-fold"/>
</dbReference>
<evidence type="ECO:0000313" key="4">
    <source>
        <dbReference type="EMBL" id="MBT1710898.1"/>
    </source>
</evidence>
<organism evidence="4 5">
    <name type="scientific">Dawidia cretensis</name>
    <dbReference type="NCBI Taxonomy" id="2782350"/>
    <lineage>
        <taxon>Bacteria</taxon>
        <taxon>Pseudomonadati</taxon>
        <taxon>Bacteroidota</taxon>
        <taxon>Cytophagia</taxon>
        <taxon>Cytophagales</taxon>
        <taxon>Chryseotaleaceae</taxon>
        <taxon>Dawidia</taxon>
    </lineage>
</organism>
<dbReference type="Pfam" id="PF00436">
    <property type="entry name" value="SSB"/>
    <property type="match status" value="1"/>
</dbReference>
<dbReference type="EMBL" id="JAHESE010000027">
    <property type="protein sequence ID" value="MBT1710898.1"/>
    <property type="molecule type" value="Genomic_DNA"/>
</dbReference>
<keyword evidence="1 2" id="KW-0238">DNA-binding</keyword>
<dbReference type="NCBIfam" id="TIGR00621">
    <property type="entry name" value="ssb"/>
    <property type="match status" value="1"/>
</dbReference>
<evidence type="ECO:0000256" key="2">
    <source>
        <dbReference type="HAMAP-Rule" id="MF_00984"/>
    </source>
</evidence>
<dbReference type="GO" id="GO:0009295">
    <property type="term" value="C:nucleoid"/>
    <property type="evidence" value="ECO:0007669"/>
    <property type="project" value="TreeGrafter"/>
</dbReference>
<dbReference type="InterPro" id="IPR011344">
    <property type="entry name" value="ssDNA-bd"/>
</dbReference>
<sequence>MRNLRNSVQLIGNVGSAPEVKTFNSGRVKASCSMATNSSYKNQKGEKIEETQWHNLVFWGKLAEVVGEHVKKGNEIAIEGKLIHRAYDNTQGEKRYITEITVNDMVMLGSKRK</sequence>
<dbReference type="GO" id="GO:0006260">
    <property type="term" value="P:DNA replication"/>
    <property type="evidence" value="ECO:0007669"/>
    <property type="project" value="InterPro"/>
</dbReference>
<comment type="subunit">
    <text evidence="2">Homotetramer.</text>
</comment>
<reference evidence="4 5" key="1">
    <citation type="submission" date="2021-05" db="EMBL/GenBank/DDBJ databases">
        <title>A Polyphasic approach of four new species of the genus Ohtaekwangia: Ohtaekwangia histidinii sp. nov., Ohtaekwangia cretensis sp. nov., Ohtaekwangia indiensis sp. nov., Ohtaekwangia reichenbachii sp. nov. from diverse environment.</title>
        <authorList>
            <person name="Octaviana S."/>
        </authorList>
    </citation>
    <scope>NUCLEOTIDE SEQUENCE [LARGE SCALE GENOMIC DNA]</scope>
    <source>
        <strain evidence="4 5">PWU5</strain>
    </source>
</reference>
<dbReference type="PROSITE" id="PS50935">
    <property type="entry name" value="SSB"/>
    <property type="match status" value="1"/>
</dbReference>
<comment type="caution">
    <text evidence="2">Lacks conserved residue(s) required for the propagation of feature annotation.</text>
</comment>
<accession>A0AAP2E2M3</accession>
<evidence type="ECO:0000313" key="5">
    <source>
        <dbReference type="Proteomes" id="UP001319080"/>
    </source>
</evidence>
<comment type="caution">
    <text evidence="4">The sequence shown here is derived from an EMBL/GenBank/DDBJ whole genome shotgun (WGS) entry which is preliminary data.</text>
</comment>
<proteinExistence type="inferred from homology"/>
<dbReference type="SUPFAM" id="SSF50249">
    <property type="entry name" value="Nucleic acid-binding proteins"/>
    <property type="match status" value="1"/>
</dbReference>
<dbReference type="InterPro" id="IPR000424">
    <property type="entry name" value="Primosome_PriB/ssb"/>
</dbReference>